<dbReference type="NCBIfam" id="TIGR02274">
    <property type="entry name" value="dCTP_deam"/>
    <property type="match status" value="1"/>
</dbReference>
<keyword evidence="2" id="KW-0546">Nucleotide metabolism</keyword>
<dbReference type="GO" id="GO:0006229">
    <property type="term" value="P:dUTP biosynthetic process"/>
    <property type="evidence" value="ECO:0007669"/>
    <property type="project" value="InterPro"/>
</dbReference>
<dbReference type="Proteomes" id="UP000224829">
    <property type="component" value="Segment"/>
</dbReference>
<organism evidence="3 4">
    <name type="scientific">Pseudomonas phage Noxifer</name>
    <dbReference type="NCBI Taxonomy" id="2006684"/>
    <lineage>
        <taxon>Viruses</taxon>
        <taxon>Duplodnaviria</taxon>
        <taxon>Heunggongvirae</taxon>
        <taxon>Uroviricota</taxon>
        <taxon>Caudoviricetes</taxon>
        <taxon>Chimalliviridae</taxon>
        <taxon>Noxifervirus</taxon>
        <taxon>Noxifervirus noxifer</taxon>
    </lineage>
</organism>
<evidence type="ECO:0000313" key="3">
    <source>
        <dbReference type="EMBL" id="ARV77403.1"/>
    </source>
</evidence>
<dbReference type="HAMAP" id="MF_00146">
    <property type="entry name" value="dCTP_deaminase"/>
    <property type="match status" value="1"/>
</dbReference>
<evidence type="ECO:0000256" key="1">
    <source>
        <dbReference type="ARBA" id="ARBA00022801"/>
    </source>
</evidence>
<dbReference type="PANTHER" id="PTHR42680:SF3">
    <property type="entry name" value="DCTP DEAMINASE"/>
    <property type="match status" value="1"/>
</dbReference>
<keyword evidence="1" id="KW-0378">Hydrolase</keyword>
<gene>
    <name evidence="3" type="ORF">NOXIFER_238</name>
</gene>
<name>A0A1Y0T038_9CAUD</name>
<dbReference type="InterPro" id="IPR036157">
    <property type="entry name" value="dUTPase-like_sf"/>
</dbReference>
<keyword evidence="4" id="KW-1185">Reference proteome</keyword>
<dbReference type="OrthoDB" id="18507at10239"/>
<dbReference type="CDD" id="cd07557">
    <property type="entry name" value="trimeric_dUTPase"/>
    <property type="match status" value="1"/>
</dbReference>
<evidence type="ECO:0000313" key="4">
    <source>
        <dbReference type="Proteomes" id="UP000224829"/>
    </source>
</evidence>
<dbReference type="GO" id="GO:0008829">
    <property type="term" value="F:dCTP deaminase activity"/>
    <property type="evidence" value="ECO:0007669"/>
    <property type="project" value="InterPro"/>
</dbReference>
<dbReference type="EMBL" id="MF063068">
    <property type="protein sequence ID" value="ARV77403.1"/>
    <property type="molecule type" value="Genomic_DNA"/>
</dbReference>
<dbReference type="InterPro" id="IPR011962">
    <property type="entry name" value="dCTP_deaminase"/>
</dbReference>
<dbReference type="SUPFAM" id="SSF51283">
    <property type="entry name" value="dUTPase-like"/>
    <property type="match status" value="1"/>
</dbReference>
<sequence length="247" mass="27859">MSIMNDRWIITQCEPPTHVVNVHTPGRPDELAWAGLTHEPEHLARLVKNFHAHLVTDEILQRDLEWRPMIEPFVRECVREVEDSKVISYGVSSFGYDVRLAAEFKIFTNANGGVIDPKRLDESAVLIDGIVRTDEWGDRYVMLPPNSYLLGRTMEYFIIPRDIMVVCLGKSTYARSGAIVNVTPIEAEFEGNVVIEISNSTTLPMKIYVGEGVSQFLFLQGNEPCMVSYKDRGGKYQGQTGITHAKV</sequence>
<dbReference type="Gene3D" id="2.70.40.10">
    <property type="match status" value="1"/>
</dbReference>
<accession>A0A1Y0T038</accession>
<reference evidence="3 4" key="1">
    <citation type="submission" date="2017-05" db="EMBL/GenBank/DDBJ databases">
        <authorList>
            <person name="Song R."/>
            <person name="Chenine A.L."/>
            <person name="Ruprecht R.M."/>
        </authorList>
    </citation>
    <scope>NUCLEOTIDE SEQUENCE [LARGE SCALE GENOMIC DNA]</scope>
</reference>
<proteinExistence type="inferred from homology"/>
<dbReference type="InterPro" id="IPR033704">
    <property type="entry name" value="dUTPase_trimeric"/>
</dbReference>
<dbReference type="GO" id="GO:0015949">
    <property type="term" value="P:nucleobase-containing small molecule interconversion"/>
    <property type="evidence" value="ECO:0007669"/>
    <property type="project" value="TreeGrafter"/>
</dbReference>
<dbReference type="Pfam" id="PF22769">
    <property type="entry name" value="DCD"/>
    <property type="match status" value="1"/>
</dbReference>
<dbReference type="PANTHER" id="PTHR42680">
    <property type="entry name" value="DCTP DEAMINASE"/>
    <property type="match status" value="1"/>
</dbReference>
<evidence type="ECO:0000256" key="2">
    <source>
        <dbReference type="ARBA" id="ARBA00023080"/>
    </source>
</evidence>
<protein>
    <submittedName>
        <fullName evidence="3">Deoxycytidine triphosphate deaminase</fullName>
    </submittedName>
</protein>